<evidence type="ECO:0000313" key="1">
    <source>
        <dbReference type="EMBL" id="JAH16760.1"/>
    </source>
</evidence>
<reference evidence="1" key="2">
    <citation type="journal article" date="2015" name="Fish Shellfish Immunol.">
        <title>Early steps in the European eel (Anguilla anguilla)-Vibrio vulnificus interaction in the gills: Role of the RtxA13 toxin.</title>
        <authorList>
            <person name="Callol A."/>
            <person name="Pajuelo D."/>
            <person name="Ebbesson L."/>
            <person name="Teles M."/>
            <person name="MacKenzie S."/>
            <person name="Amaro C."/>
        </authorList>
    </citation>
    <scope>NUCLEOTIDE SEQUENCE</scope>
</reference>
<reference evidence="1" key="1">
    <citation type="submission" date="2014-11" db="EMBL/GenBank/DDBJ databases">
        <authorList>
            <person name="Amaro Gonzalez C."/>
        </authorList>
    </citation>
    <scope>NUCLEOTIDE SEQUENCE</scope>
</reference>
<dbReference type="AlphaFoldDB" id="A0A0E9QKA6"/>
<protein>
    <submittedName>
        <fullName evidence="1">Uncharacterized protein</fullName>
    </submittedName>
</protein>
<organism evidence="1">
    <name type="scientific">Anguilla anguilla</name>
    <name type="common">European freshwater eel</name>
    <name type="synonym">Muraena anguilla</name>
    <dbReference type="NCBI Taxonomy" id="7936"/>
    <lineage>
        <taxon>Eukaryota</taxon>
        <taxon>Metazoa</taxon>
        <taxon>Chordata</taxon>
        <taxon>Craniata</taxon>
        <taxon>Vertebrata</taxon>
        <taxon>Euteleostomi</taxon>
        <taxon>Actinopterygii</taxon>
        <taxon>Neopterygii</taxon>
        <taxon>Teleostei</taxon>
        <taxon>Anguilliformes</taxon>
        <taxon>Anguillidae</taxon>
        <taxon>Anguilla</taxon>
    </lineage>
</organism>
<name>A0A0E9QKA6_ANGAN</name>
<accession>A0A0E9QKA6</accession>
<dbReference type="EMBL" id="GBXM01091817">
    <property type="protein sequence ID" value="JAH16760.1"/>
    <property type="molecule type" value="Transcribed_RNA"/>
</dbReference>
<sequence>MEIKIIYTFCHNLKYELHSFTVSNSHQLQKPLHNMNLAFPQSNRNTIKHYRA</sequence>
<proteinExistence type="predicted"/>